<dbReference type="Proteomes" id="UP001500962">
    <property type="component" value="Unassembled WGS sequence"/>
</dbReference>
<dbReference type="GO" id="GO:0005975">
    <property type="term" value="P:carbohydrate metabolic process"/>
    <property type="evidence" value="ECO:0007669"/>
    <property type="project" value="InterPro"/>
</dbReference>
<dbReference type="RefSeq" id="WP_244702247.1">
    <property type="nucleotide sequence ID" value="NZ_BAAADN010000018.1"/>
</dbReference>
<dbReference type="Gene3D" id="3.20.20.80">
    <property type="entry name" value="Glycosidases"/>
    <property type="match status" value="1"/>
</dbReference>
<dbReference type="InterPro" id="IPR008979">
    <property type="entry name" value="Galactose-bd-like_sf"/>
</dbReference>
<evidence type="ECO:0000313" key="7">
    <source>
        <dbReference type="Proteomes" id="UP000830542"/>
    </source>
</evidence>
<dbReference type="InterPro" id="IPR036156">
    <property type="entry name" value="Beta-gal/glucu_dom_sf"/>
</dbReference>
<evidence type="ECO:0000256" key="3">
    <source>
        <dbReference type="SAM" id="MobiDB-lite"/>
    </source>
</evidence>
<dbReference type="KEGG" id="hdo:MUK72_13975"/>
<evidence type="ECO:0000256" key="1">
    <source>
        <dbReference type="ARBA" id="ARBA00022801"/>
    </source>
</evidence>
<reference evidence="5" key="3">
    <citation type="submission" date="2023-12" db="EMBL/GenBank/DDBJ databases">
        <authorList>
            <person name="Sun Q."/>
            <person name="Inoue M."/>
        </authorList>
    </citation>
    <scope>NUCLEOTIDE SEQUENCE</scope>
    <source>
        <strain evidence="5">JCM 12289</strain>
    </source>
</reference>
<dbReference type="PANTHER" id="PTHR42732">
    <property type="entry name" value="BETA-GALACTOSIDASE"/>
    <property type="match status" value="1"/>
</dbReference>
<name>A0AAV3SER7_HALDO</name>
<evidence type="ECO:0000313" key="8">
    <source>
        <dbReference type="Proteomes" id="UP001500962"/>
    </source>
</evidence>
<sequence length="553" mass="58742">MNLHEWTAAAVEPGDGPPEADDWQTVDPAAPDAFAGEHAVAYRTEFADPREDDERALLTLRGLYAHARVWLNGEFVGRHDTYFTPFRTVFDPEAENELLVECRAPEDRFGGVFETALVSERERVPGIRWGASVEGVPAAVITDLTVRTAETDEEVGVNAIVTIDAGSDLDGRVRLSLQPEGADGASALTQVGVQASAGERVVVQGQLSVRDPDRWWPRDTGPQNRYTVRAQLGGHDRTATTGFRTIEYGPEGLSINGTHVPVRGLVSLPDESATDVIDRAIAANATLIRPYSHVPSESFYEAADAAGVLVCQDVPMSAGALDAERARLVARTLVGAVGHRPSLAAFGVRDDAHGFDVTTEEEDRRVLRSTGNGDGGAATATAATTSLPDDAIVLSMPGLDTGTDADDGIMESWVLDGHASDGTRTRYVVPGADGGATRARRAIEALRLSAKPFVTAFDPSGEGTDTIEAAFEPLAAMLDDTAAEPRAVVVNDTPETFSGEIDWRAGSESGSLSVTADPFSRAVAGELDASIDGEQIALTLVTDDRRVENGDER</sequence>
<evidence type="ECO:0000313" key="5">
    <source>
        <dbReference type="EMBL" id="GAA0456324.1"/>
    </source>
</evidence>
<dbReference type="AlphaFoldDB" id="A0AAV3SER7"/>
<dbReference type="EMBL" id="CP095005">
    <property type="protein sequence ID" value="UOO95063.1"/>
    <property type="molecule type" value="Genomic_DNA"/>
</dbReference>
<dbReference type="PANTHER" id="PTHR42732:SF1">
    <property type="entry name" value="BETA-MANNOSIDASE"/>
    <property type="match status" value="1"/>
</dbReference>
<dbReference type="InterPro" id="IPR051913">
    <property type="entry name" value="GH2_Domain-Containing"/>
</dbReference>
<dbReference type="SUPFAM" id="SSF49785">
    <property type="entry name" value="Galactose-binding domain-like"/>
    <property type="match status" value="1"/>
</dbReference>
<keyword evidence="7" id="KW-1185">Reference proteome</keyword>
<dbReference type="InterPro" id="IPR013783">
    <property type="entry name" value="Ig-like_fold"/>
</dbReference>
<keyword evidence="1 6" id="KW-0378">Hydrolase</keyword>
<dbReference type="SUPFAM" id="SSF49303">
    <property type="entry name" value="beta-Galactosidase/glucuronidase domain"/>
    <property type="match status" value="1"/>
</dbReference>
<dbReference type="Proteomes" id="UP000830542">
    <property type="component" value="Chromosome"/>
</dbReference>
<gene>
    <name evidence="5" type="ORF">GCM10008985_10390</name>
    <name evidence="6" type="ORF">MUK72_13975</name>
</gene>
<keyword evidence="2" id="KW-0326">Glycosidase</keyword>
<reference evidence="6" key="2">
    <citation type="submission" date="2022-04" db="EMBL/GenBank/DDBJ databases">
        <title>Sequencing and genomic assembly of Halococcus dombrowskii.</title>
        <authorList>
            <person name="Lim S.W."/>
            <person name="MacLea K.S."/>
        </authorList>
    </citation>
    <scope>NUCLEOTIDE SEQUENCE</scope>
    <source>
        <strain evidence="6">H4</strain>
    </source>
</reference>
<dbReference type="Gene3D" id="2.60.120.260">
    <property type="entry name" value="Galactose-binding domain-like"/>
    <property type="match status" value="1"/>
</dbReference>
<evidence type="ECO:0000256" key="2">
    <source>
        <dbReference type="ARBA" id="ARBA00023295"/>
    </source>
</evidence>
<evidence type="ECO:0000313" key="6">
    <source>
        <dbReference type="EMBL" id="UOO95063.1"/>
    </source>
</evidence>
<dbReference type="Gene3D" id="2.60.40.10">
    <property type="entry name" value="Immunoglobulins"/>
    <property type="match status" value="1"/>
</dbReference>
<proteinExistence type="predicted"/>
<dbReference type="InterPro" id="IPR006102">
    <property type="entry name" value="Ig-like_GH2"/>
</dbReference>
<dbReference type="GeneID" id="71762977"/>
<dbReference type="InterPro" id="IPR017853">
    <property type="entry name" value="GH"/>
</dbReference>
<protein>
    <submittedName>
        <fullName evidence="6">Glycoside hydrolase family 2</fullName>
    </submittedName>
</protein>
<organism evidence="5 8">
    <name type="scientific">Halococcus dombrowskii</name>
    <dbReference type="NCBI Taxonomy" id="179637"/>
    <lineage>
        <taxon>Archaea</taxon>
        <taxon>Methanobacteriati</taxon>
        <taxon>Methanobacteriota</taxon>
        <taxon>Stenosarchaea group</taxon>
        <taxon>Halobacteria</taxon>
        <taxon>Halobacteriales</taxon>
        <taxon>Halococcaceae</taxon>
        <taxon>Halococcus</taxon>
    </lineage>
</organism>
<feature type="domain" description="Glycoside hydrolase family 2 immunoglobulin-like beta-sandwich" evidence="4">
    <location>
        <begin position="141"/>
        <end position="244"/>
    </location>
</feature>
<reference evidence="5" key="1">
    <citation type="journal article" date="2014" name="Int. J. Syst. Evol. Microbiol.">
        <title>Complete genome sequence of Corynebacterium casei LMG S-19264T (=DSM 44701T), isolated from a smear-ripened cheese.</title>
        <authorList>
            <consortium name="US DOE Joint Genome Institute (JGI-PGF)"/>
            <person name="Walter F."/>
            <person name="Albersmeier A."/>
            <person name="Kalinowski J."/>
            <person name="Ruckert C."/>
        </authorList>
    </citation>
    <scope>NUCLEOTIDE SEQUENCE</scope>
    <source>
        <strain evidence="5">JCM 12289</strain>
    </source>
</reference>
<dbReference type="EMBL" id="BAAADN010000018">
    <property type="protein sequence ID" value="GAA0456324.1"/>
    <property type="molecule type" value="Genomic_DNA"/>
</dbReference>
<dbReference type="SUPFAM" id="SSF51445">
    <property type="entry name" value="(Trans)glycosidases"/>
    <property type="match status" value="1"/>
</dbReference>
<dbReference type="GO" id="GO:0004553">
    <property type="term" value="F:hydrolase activity, hydrolyzing O-glycosyl compounds"/>
    <property type="evidence" value="ECO:0007669"/>
    <property type="project" value="InterPro"/>
</dbReference>
<evidence type="ECO:0000259" key="4">
    <source>
        <dbReference type="Pfam" id="PF00703"/>
    </source>
</evidence>
<feature type="region of interest" description="Disordered" evidence="3">
    <location>
        <begin position="357"/>
        <end position="382"/>
    </location>
</feature>
<dbReference type="Pfam" id="PF00703">
    <property type="entry name" value="Glyco_hydro_2"/>
    <property type="match status" value="1"/>
</dbReference>
<accession>A0AAV3SER7</accession>